<name>A0A6A6HSN9_9PLEO</name>
<dbReference type="RefSeq" id="XP_033676021.1">
    <property type="nucleotide sequence ID" value="XM_033820457.1"/>
</dbReference>
<evidence type="ECO:0000256" key="1">
    <source>
        <dbReference type="SAM" id="Phobius"/>
    </source>
</evidence>
<evidence type="ECO:0000256" key="2">
    <source>
        <dbReference type="SAM" id="SignalP"/>
    </source>
</evidence>
<keyword evidence="1" id="KW-0812">Transmembrane</keyword>
<protein>
    <recommendedName>
        <fullName evidence="3">WSC domain-containing protein</fullName>
    </recommendedName>
</protein>
<evidence type="ECO:0000313" key="5">
    <source>
        <dbReference type="Proteomes" id="UP000800094"/>
    </source>
</evidence>
<dbReference type="Proteomes" id="UP000800094">
    <property type="component" value="Unassembled WGS sequence"/>
</dbReference>
<dbReference type="EMBL" id="ML987214">
    <property type="protein sequence ID" value="KAF2241017.1"/>
    <property type="molecule type" value="Genomic_DNA"/>
</dbReference>
<feature type="signal peptide" evidence="2">
    <location>
        <begin position="1"/>
        <end position="21"/>
    </location>
</feature>
<dbReference type="AlphaFoldDB" id="A0A6A6HSN9"/>
<evidence type="ECO:0000313" key="4">
    <source>
        <dbReference type="EMBL" id="KAF2241017.1"/>
    </source>
</evidence>
<dbReference type="InterPro" id="IPR002889">
    <property type="entry name" value="WSC_carb-bd"/>
</dbReference>
<feature type="chain" id="PRO_5025353899" description="WSC domain-containing protein" evidence="2">
    <location>
        <begin position="22"/>
        <end position="194"/>
    </location>
</feature>
<feature type="transmembrane region" description="Helical" evidence="1">
    <location>
        <begin position="153"/>
        <end position="177"/>
    </location>
</feature>
<gene>
    <name evidence="4" type="ORF">BU26DRAFT_186020</name>
</gene>
<sequence length="194" mass="21649">MKNAIGYFIAGAALLPELALAQKIIPTVLPTYWSYKGCYSDYDWNLPGDRALTFLGPMKNPNSGWYCTTYCQGLNLNYTYAGTNDNQCWCDTAINKNGTTTYGQVMPSTDCTGNGTLVTKGCRGNTTEACGSQRSATTPVRLSIYEYKPVSDFIYACVLMLYALLYFFLFHLVRLGCWKDCQEWRRTKGSPGSI</sequence>
<keyword evidence="2" id="KW-0732">Signal</keyword>
<keyword evidence="5" id="KW-1185">Reference proteome</keyword>
<dbReference type="OrthoDB" id="2019572at2759"/>
<feature type="domain" description="WSC" evidence="3">
    <location>
        <begin position="32"/>
        <end position="148"/>
    </location>
</feature>
<dbReference type="PROSITE" id="PS51212">
    <property type="entry name" value="WSC"/>
    <property type="match status" value="1"/>
</dbReference>
<reference evidence="4" key="1">
    <citation type="journal article" date="2020" name="Stud. Mycol.">
        <title>101 Dothideomycetes genomes: a test case for predicting lifestyles and emergence of pathogens.</title>
        <authorList>
            <person name="Haridas S."/>
            <person name="Albert R."/>
            <person name="Binder M."/>
            <person name="Bloem J."/>
            <person name="Labutti K."/>
            <person name="Salamov A."/>
            <person name="Andreopoulos B."/>
            <person name="Baker S."/>
            <person name="Barry K."/>
            <person name="Bills G."/>
            <person name="Bluhm B."/>
            <person name="Cannon C."/>
            <person name="Castanera R."/>
            <person name="Culley D."/>
            <person name="Daum C."/>
            <person name="Ezra D."/>
            <person name="Gonzalez J."/>
            <person name="Henrissat B."/>
            <person name="Kuo A."/>
            <person name="Liang C."/>
            <person name="Lipzen A."/>
            <person name="Lutzoni F."/>
            <person name="Magnuson J."/>
            <person name="Mondo S."/>
            <person name="Nolan M."/>
            <person name="Ohm R."/>
            <person name="Pangilinan J."/>
            <person name="Park H.-J."/>
            <person name="Ramirez L."/>
            <person name="Alfaro M."/>
            <person name="Sun H."/>
            <person name="Tritt A."/>
            <person name="Yoshinaga Y."/>
            <person name="Zwiers L.-H."/>
            <person name="Turgeon B."/>
            <person name="Goodwin S."/>
            <person name="Spatafora J."/>
            <person name="Crous P."/>
            <person name="Grigoriev I."/>
        </authorList>
    </citation>
    <scope>NUCLEOTIDE SEQUENCE</scope>
    <source>
        <strain evidence="4">CBS 122368</strain>
    </source>
</reference>
<proteinExistence type="predicted"/>
<organism evidence="4 5">
    <name type="scientific">Trematosphaeria pertusa</name>
    <dbReference type="NCBI Taxonomy" id="390896"/>
    <lineage>
        <taxon>Eukaryota</taxon>
        <taxon>Fungi</taxon>
        <taxon>Dikarya</taxon>
        <taxon>Ascomycota</taxon>
        <taxon>Pezizomycotina</taxon>
        <taxon>Dothideomycetes</taxon>
        <taxon>Pleosporomycetidae</taxon>
        <taxon>Pleosporales</taxon>
        <taxon>Massarineae</taxon>
        <taxon>Trematosphaeriaceae</taxon>
        <taxon>Trematosphaeria</taxon>
    </lineage>
</organism>
<keyword evidence="1" id="KW-1133">Transmembrane helix</keyword>
<evidence type="ECO:0000259" key="3">
    <source>
        <dbReference type="PROSITE" id="PS51212"/>
    </source>
</evidence>
<dbReference type="GeneID" id="54573787"/>
<accession>A0A6A6HSN9</accession>
<keyword evidence="1" id="KW-0472">Membrane</keyword>